<sequence>MAIIEDIDAELAHGSSTLLLPGGQPPGEQPPVEVQEAPPLPHAQYGGRILFGCSFFGCNHVVEAKGQRYCSANHQNIAEILSSQDQAYVVVDGFFVKDSRERCFQIVLALLKRVEDNLGSGLPLIKNKDDTIFHSHPRDWSFISSAFLDGESDRSWLFFHSKSNPNFKTFYTEGQRVRWSRSRRFLHKYLAFEGIKSTVAYLRPDYEKKSDVRVGEGDPFGLKGWALIEYFYKAQSLFCLSFSSEKNNGIFSTVKESTQKRVRSDPGESSRTKTKKKKSSSSVQPSLVSEEDPVKVLILSKKRELEAIYTKAHIHVSDEVDPCAGADVSDFDSTQLSDCISILEDRLESAKLEALVREPIIVAVGELMHAKREEEWFSEFNKRGNLFNLLTGDETTIERAAIARILVSKIPSELLNAISGTKLEKVLSLSDFVFCFTGMIVSLTGIVESWETERGTSFLYDKHLLLDLLNEEKQKL</sequence>
<dbReference type="AlphaFoldDB" id="A0A8D9MCP6"/>
<comment type="subcellular location">
    <subcellularLocation>
        <location evidence="1">Cytoplasm</location>
        <location evidence="1">Cytoskeleton</location>
    </subcellularLocation>
</comment>
<evidence type="ECO:0000313" key="8">
    <source>
        <dbReference type="Proteomes" id="UP000694005"/>
    </source>
</evidence>
<dbReference type="Gene3D" id="1.20.58.1520">
    <property type="match status" value="1"/>
</dbReference>
<evidence type="ECO:0000256" key="6">
    <source>
        <dbReference type="SAM" id="MobiDB-lite"/>
    </source>
</evidence>
<comment type="similarity">
    <text evidence="2">Belongs to the MAP65/ASE1 family.</text>
</comment>
<dbReference type="PANTHER" id="PTHR19321:SF33">
    <property type="entry name" value="(RAPE) HYPOTHETICAL PROTEIN"/>
    <property type="match status" value="1"/>
</dbReference>
<gene>
    <name evidence="7" type="ORF">BRAPAZ1V2_A04P22430.2</name>
</gene>
<feature type="compositionally biased region" description="Basic and acidic residues" evidence="6">
    <location>
        <begin position="257"/>
        <end position="271"/>
    </location>
</feature>
<organism evidence="7 8">
    <name type="scientific">Brassica campestris</name>
    <name type="common">Field mustard</name>
    <dbReference type="NCBI Taxonomy" id="3711"/>
    <lineage>
        <taxon>Eukaryota</taxon>
        <taxon>Viridiplantae</taxon>
        <taxon>Streptophyta</taxon>
        <taxon>Embryophyta</taxon>
        <taxon>Tracheophyta</taxon>
        <taxon>Spermatophyta</taxon>
        <taxon>Magnoliopsida</taxon>
        <taxon>eudicotyledons</taxon>
        <taxon>Gunneridae</taxon>
        <taxon>Pentapetalae</taxon>
        <taxon>rosids</taxon>
        <taxon>malvids</taxon>
        <taxon>Brassicales</taxon>
        <taxon>Brassicaceae</taxon>
        <taxon>Brassiceae</taxon>
        <taxon>Brassica</taxon>
    </lineage>
</organism>
<dbReference type="GO" id="GO:0000226">
    <property type="term" value="P:microtubule cytoskeleton organization"/>
    <property type="evidence" value="ECO:0007669"/>
    <property type="project" value="InterPro"/>
</dbReference>
<dbReference type="EMBL" id="LS974620">
    <property type="protein sequence ID" value="CAG7907342.1"/>
    <property type="molecule type" value="Genomic_DNA"/>
</dbReference>
<dbReference type="GO" id="GO:0008017">
    <property type="term" value="F:microtubule binding"/>
    <property type="evidence" value="ECO:0007669"/>
    <property type="project" value="InterPro"/>
</dbReference>
<dbReference type="InterPro" id="IPR007145">
    <property type="entry name" value="MAP65_Ase1_PRC1"/>
</dbReference>
<keyword evidence="3" id="KW-0493">Microtubule</keyword>
<dbReference type="Gramene" id="A04p22430.2_BraZ1">
    <property type="protein sequence ID" value="A04p22430.2_BraZ1.CDS"/>
    <property type="gene ID" value="A04g22430.2_BraZ1"/>
</dbReference>
<dbReference type="GO" id="GO:0005874">
    <property type="term" value="C:microtubule"/>
    <property type="evidence" value="ECO:0007669"/>
    <property type="project" value="UniProtKB-KW"/>
</dbReference>
<keyword evidence="5" id="KW-0206">Cytoskeleton</keyword>
<evidence type="ECO:0000313" key="7">
    <source>
        <dbReference type="EMBL" id="CAG7907342.1"/>
    </source>
</evidence>
<evidence type="ECO:0000256" key="2">
    <source>
        <dbReference type="ARBA" id="ARBA00006187"/>
    </source>
</evidence>
<feature type="region of interest" description="Disordered" evidence="6">
    <location>
        <begin position="256"/>
        <end position="287"/>
    </location>
</feature>
<evidence type="ECO:0000256" key="4">
    <source>
        <dbReference type="ARBA" id="ARBA00023054"/>
    </source>
</evidence>
<keyword evidence="5" id="KW-0963">Cytoplasm</keyword>
<evidence type="ECO:0000256" key="3">
    <source>
        <dbReference type="ARBA" id="ARBA00022701"/>
    </source>
</evidence>
<proteinExistence type="inferred from homology"/>
<name>A0A8D9MCP6_BRACM</name>
<evidence type="ECO:0000256" key="5">
    <source>
        <dbReference type="ARBA" id="ARBA00023212"/>
    </source>
</evidence>
<dbReference type="Proteomes" id="UP000694005">
    <property type="component" value="Chromosome A04"/>
</dbReference>
<evidence type="ECO:0000256" key="1">
    <source>
        <dbReference type="ARBA" id="ARBA00004245"/>
    </source>
</evidence>
<keyword evidence="4" id="KW-0175">Coiled coil</keyword>
<protein>
    <submittedName>
        <fullName evidence="7">Uncharacterized protein</fullName>
    </submittedName>
</protein>
<accession>A0A8D9MCP6</accession>
<dbReference type="PANTHER" id="PTHR19321">
    <property type="entry name" value="PROTEIN REGULATOR OF CYTOKINESIS 1 PRC1-RELATED"/>
    <property type="match status" value="1"/>
</dbReference>
<reference evidence="7 8" key="1">
    <citation type="submission" date="2021-07" db="EMBL/GenBank/DDBJ databases">
        <authorList>
            <consortium name="Genoscope - CEA"/>
            <person name="William W."/>
        </authorList>
    </citation>
    <scope>NUCLEOTIDE SEQUENCE [LARGE SCALE GENOMIC DNA]</scope>
</reference>